<feature type="domain" description="Flagellar basal-body/hook protein C-terminal" evidence="6">
    <location>
        <begin position="189"/>
        <end position="228"/>
    </location>
</feature>
<evidence type="ECO:0000259" key="5">
    <source>
        <dbReference type="Pfam" id="PF00460"/>
    </source>
</evidence>
<feature type="domain" description="Flagellar hook protein FlgE/F/G-like D1" evidence="7">
    <location>
        <begin position="81"/>
        <end position="147"/>
    </location>
</feature>
<dbReference type="NCBIfam" id="NF009332">
    <property type="entry name" value="PRK12690.1"/>
    <property type="match status" value="1"/>
</dbReference>
<dbReference type="KEGG" id="nsm:JO391_20070"/>
<evidence type="ECO:0000313" key="9">
    <source>
        <dbReference type="Proteomes" id="UP000826300"/>
    </source>
</evidence>
<dbReference type="InterPro" id="IPR010930">
    <property type="entry name" value="Flg_bb/hook_C_dom"/>
</dbReference>
<dbReference type="NCBIfam" id="TIGR03506">
    <property type="entry name" value="FlgEFG_subfam"/>
    <property type="match status" value="1"/>
</dbReference>
<dbReference type="PANTHER" id="PTHR30435:SF19">
    <property type="entry name" value="FLAGELLAR BASAL-BODY ROD PROTEIN FLGG"/>
    <property type="match status" value="1"/>
</dbReference>
<dbReference type="InterPro" id="IPR020013">
    <property type="entry name" value="Flagellar_FlgE/F/G"/>
</dbReference>
<dbReference type="AlphaFoldDB" id="A0A8G0ZTQ1"/>
<dbReference type="NCBIfam" id="TIGR02490">
    <property type="entry name" value="flgF"/>
    <property type="match status" value="1"/>
</dbReference>
<dbReference type="InterPro" id="IPR012836">
    <property type="entry name" value="FlgF"/>
</dbReference>
<dbReference type="Proteomes" id="UP000826300">
    <property type="component" value="Chromosome"/>
</dbReference>
<evidence type="ECO:0000256" key="3">
    <source>
        <dbReference type="ARBA" id="ARBA00023143"/>
    </source>
</evidence>
<proteinExistence type="inferred from homology"/>
<evidence type="ECO:0000313" key="8">
    <source>
        <dbReference type="EMBL" id="QYZ69948.1"/>
    </source>
</evidence>
<dbReference type="PANTHER" id="PTHR30435">
    <property type="entry name" value="FLAGELLAR PROTEIN"/>
    <property type="match status" value="1"/>
</dbReference>
<protein>
    <recommendedName>
        <fullName evidence="4">Flagellar basal-body rod protein FlgF</fullName>
    </recommendedName>
</protein>
<dbReference type="Pfam" id="PF06429">
    <property type="entry name" value="Flg_bbr_C"/>
    <property type="match status" value="1"/>
</dbReference>
<evidence type="ECO:0000256" key="4">
    <source>
        <dbReference type="RuleBase" id="RU362116"/>
    </source>
</evidence>
<organism evidence="8 9">
    <name type="scientific">Neotabrizicola shimadae</name>
    <dbReference type="NCBI Taxonomy" id="2807096"/>
    <lineage>
        <taxon>Bacteria</taxon>
        <taxon>Pseudomonadati</taxon>
        <taxon>Pseudomonadota</taxon>
        <taxon>Alphaproteobacteria</taxon>
        <taxon>Rhodobacterales</taxon>
        <taxon>Paracoccaceae</taxon>
        <taxon>Neotabrizicola</taxon>
    </lineage>
</organism>
<dbReference type="InterPro" id="IPR001444">
    <property type="entry name" value="Flag_bb_rod_N"/>
</dbReference>
<keyword evidence="8" id="KW-0966">Cell projection</keyword>
<comment type="subcellular location">
    <subcellularLocation>
        <location evidence="1 4">Bacterial flagellum basal body</location>
    </subcellularLocation>
</comment>
<evidence type="ECO:0000259" key="7">
    <source>
        <dbReference type="Pfam" id="PF22692"/>
    </source>
</evidence>
<evidence type="ECO:0000259" key="6">
    <source>
        <dbReference type="Pfam" id="PF06429"/>
    </source>
</evidence>
<keyword evidence="9" id="KW-1185">Reference proteome</keyword>
<dbReference type="EMBL" id="CP069370">
    <property type="protein sequence ID" value="QYZ69948.1"/>
    <property type="molecule type" value="Genomic_DNA"/>
</dbReference>
<keyword evidence="8" id="KW-0969">Cilium</keyword>
<evidence type="ECO:0000256" key="2">
    <source>
        <dbReference type="ARBA" id="ARBA00009677"/>
    </source>
</evidence>
<dbReference type="GO" id="GO:0071978">
    <property type="term" value="P:bacterial-type flagellum-dependent swarming motility"/>
    <property type="evidence" value="ECO:0007669"/>
    <property type="project" value="TreeGrafter"/>
</dbReference>
<name>A0A8G0ZTQ1_9RHOB</name>
<sequence>MDAAGHVVLSRQSGLMKELAVVANNIANLSTAGFRREGVVFAEHVNRLEDGSAISMAHASARVTDLTQGALSQTGGSFDMAIEGDGFFLVESGGQQFLTRAGSFSPLASGELATRDGYRLLDEGGAPLAVPPGDRTVMIGSDGTVTAEGQPIGRIGLWQPATPSSLRHETGALFSADAVMPSEDGTLLQGYLEDSNVNAVSEMARMIEVQRAYDLGQSLLDREDQRLKLVIDTLGR</sequence>
<feature type="domain" description="Flagellar basal body rod protein N-terminal" evidence="5">
    <location>
        <begin position="12"/>
        <end position="35"/>
    </location>
</feature>
<dbReference type="InterPro" id="IPR053967">
    <property type="entry name" value="LlgE_F_G-like_D1"/>
</dbReference>
<dbReference type="Pfam" id="PF22692">
    <property type="entry name" value="LlgE_F_G_D1"/>
    <property type="match status" value="1"/>
</dbReference>
<gene>
    <name evidence="8" type="ORF">JO391_20070</name>
</gene>
<evidence type="ECO:0000256" key="1">
    <source>
        <dbReference type="ARBA" id="ARBA00004117"/>
    </source>
</evidence>
<reference evidence="8" key="1">
    <citation type="submission" date="2021-02" db="EMBL/GenBank/DDBJ databases">
        <title>Rhodobacter shimadae sp. nov., an aerobic anoxygenic phototrophic bacterium isolated from a hot spring.</title>
        <authorList>
            <person name="Muramatsu S."/>
            <person name="Haruta S."/>
            <person name="Hirose S."/>
            <person name="Hanada S."/>
        </authorList>
    </citation>
    <scope>NUCLEOTIDE SEQUENCE</scope>
    <source>
        <strain evidence="8">N10</strain>
    </source>
</reference>
<accession>A0A8G0ZTQ1</accession>
<comment type="similarity">
    <text evidence="2 4">Belongs to the flagella basal body rod proteins family.</text>
</comment>
<dbReference type="SUPFAM" id="SSF117143">
    <property type="entry name" value="Flagellar hook protein flgE"/>
    <property type="match status" value="1"/>
</dbReference>
<keyword evidence="3 4" id="KW-0975">Bacterial flagellum</keyword>
<dbReference type="RefSeq" id="WP_220662164.1">
    <property type="nucleotide sequence ID" value="NZ_CP069370.1"/>
</dbReference>
<dbReference type="Pfam" id="PF00460">
    <property type="entry name" value="Flg_bb_rod"/>
    <property type="match status" value="1"/>
</dbReference>
<dbReference type="PROSITE" id="PS00588">
    <property type="entry name" value="FLAGELLA_BB_ROD"/>
    <property type="match status" value="1"/>
</dbReference>
<dbReference type="InterPro" id="IPR037925">
    <property type="entry name" value="FlgE/F/G-like"/>
</dbReference>
<dbReference type="InterPro" id="IPR019776">
    <property type="entry name" value="Flagellar_basal_body_rod_CS"/>
</dbReference>
<keyword evidence="8" id="KW-0282">Flagellum</keyword>
<comment type="subunit">
    <text evidence="4">The basal body constitutes a major portion of the flagellar organelle and consists of five rings (E,L,P,S, and M) mounted on a central rod. The rod consists of about 26 subunits of FlgG in the distal portion, and FlgB, FlgC and FlgF are thought to build up the proximal portion of the rod with about 6 subunits each.</text>
</comment>
<dbReference type="GO" id="GO:0030694">
    <property type="term" value="C:bacterial-type flagellum basal body, rod"/>
    <property type="evidence" value="ECO:0007669"/>
    <property type="project" value="UniProtKB-UniRule"/>
</dbReference>